<gene>
    <name evidence="1" type="ORF">T4B_7408</name>
</gene>
<dbReference type="Proteomes" id="UP000054805">
    <property type="component" value="Unassembled WGS sequence"/>
</dbReference>
<comment type="caution">
    <text evidence="1">The sequence shown here is derived from an EMBL/GenBank/DDBJ whole genome shotgun (WGS) entry which is preliminary data.</text>
</comment>
<reference evidence="1 2" key="1">
    <citation type="submission" date="2015-01" db="EMBL/GenBank/DDBJ databases">
        <title>Evolution of Trichinella species and genotypes.</title>
        <authorList>
            <person name="Korhonen P.K."/>
            <person name="Edoardo P."/>
            <person name="Giuseppe L.R."/>
            <person name="Gasser R.B."/>
        </authorList>
    </citation>
    <scope>NUCLEOTIDE SEQUENCE [LARGE SCALE GENOMIC DNA]</scope>
    <source>
        <strain evidence="1">ISS588</strain>
    </source>
</reference>
<keyword evidence="2" id="KW-1185">Reference proteome</keyword>
<name>A0A0V1GM18_TRIPS</name>
<evidence type="ECO:0000313" key="2">
    <source>
        <dbReference type="Proteomes" id="UP000054805"/>
    </source>
</evidence>
<sequence>MPLCISSRKCISRGSQCVNFQYRAIDEFLRNLIKYPLWVFDICISKRLAYCMHVPLQSENFG</sequence>
<dbReference type="EMBL" id="JYDS01001247">
    <property type="protein sequence ID" value="KRY99334.1"/>
    <property type="molecule type" value="Genomic_DNA"/>
</dbReference>
<evidence type="ECO:0000313" key="1">
    <source>
        <dbReference type="EMBL" id="KRY99334.1"/>
    </source>
</evidence>
<dbReference type="AlphaFoldDB" id="A0A0V1GM18"/>
<proteinExistence type="predicted"/>
<accession>A0A0V1GM18</accession>
<protein>
    <submittedName>
        <fullName evidence="1">Uncharacterized protein</fullName>
    </submittedName>
</protein>
<organism evidence="1 2">
    <name type="scientific">Trichinella pseudospiralis</name>
    <name type="common">Parasitic roundworm</name>
    <dbReference type="NCBI Taxonomy" id="6337"/>
    <lineage>
        <taxon>Eukaryota</taxon>
        <taxon>Metazoa</taxon>
        <taxon>Ecdysozoa</taxon>
        <taxon>Nematoda</taxon>
        <taxon>Enoplea</taxon>
        <taxon>Dorylaimia</taxon>
        <taxon>Trichinellida</taxon>
        <taxon>Trichinellidae</taxon>
        <taxon>Trichinella</taxon>
    </lineage>
</organism>